<dbReference type="InterPro" id="IPR013783">
    <property type="entry name" value="Ig-like_fold"/>
</dbReference>
<organism evidence="3 4">
    <name type="scientific">Halorientalis persicus</name>
    <dbReference type="NCBI Taxonomy" id="1367881"/>
    <lineage>
        <taxon>Archaea</taxon>
        <taxon>Methanobacteriati</taxon>
        <taxon>Methanobacteriota</taxon>
        <taxon>Stenosarchaea group</taxon>
        <taxon>Halobacteria</taxon>
        <taxon>Halobacteriales</taxon>
        <taxon>Haloarculaceae</taxon>
        <taxon>Halorientalis</taxon>
    </lineage>
</organism>
<evidence type="ECO:0000256" key="1">
    <source>
        <dbReference type="SAM" id="MobiDB-lite"/>
    </source>
</evidence>
<keyword evidence="2" id="KW-0472">Membrane</keyword>
<dbReference type="OrthoDB" id="232948at2157"/>
<evidence type="ECO:0000313" key="4">
    <source>
        <dbReference type="Proteomes" id="UP000198775"/>
    </source>
</evidence>
<dbReference type="RefSeq" id="WP_092657572.1">
    <property type="nucleotide sequence ID" value="NZ_FOCX01000002.1"/>
</dbReference>
<dbReference type="Proteomes" id="UP000198775">
    <property type="component" value="Unassembled WGS sequence"/>
</dbReference>
<gene>
    <name evidence="3" type="ORF">SAMN05216388_1002239</name>
</gene>
<evidence type="ECO:0000313" key="3">
    <source>
        <dbReference type="EMBL" id="SEN28840.1"/>
    </source>
</evidence>
<dbReference type="AlphaFoldDB" id="A0A1H8FB98"/>
<dbReference type="EMBL" id="FOCX01000002">
    <property type="protein sequence ID" value="SEN28840.1"/>
    <property type="molecule type" value="Genomic_DNA"/>
</dbReference>
<feature type="transmembrane region" description="Helical" evidence="2">
    <location>
        <begin position="435"/>
        <end position="457"/>
    </location>
</feature>
<keyword evidence="4" id="KW-1185">Reference proteome</keyword>
<name>A0A1H8FB98_9EURY</name>
<sequence length="467" mass="49590">MQISGFSTAGFRGTLATIEGDGLDQLRTLLDYPEGVNVTVEHLNPGVNQEPEQVTFDSANAQDLFVDFTDGESSFSMVLDTSSGTWFGQRSAPGDRFRVTFEFEGTAGEEYRFPTGGGLPGPFTAQSTADDDRSEQYPYFDSGETTVESTTNFTVVEPRIDYSEDQLTGDGELIVGENGQYRLTGSTTYAPGTDIEIQLISRDGPPPTKIQIDDVSIAADGNFRTPAVSFAELDPEHPVEAELFLRDQLVDRRPVVIADDPDNPAELALVEATSSVTITEGESLSALAATVENTGVADGNANVRLRIDGDLWGNRTVTVTPDRNRTVAFGSSYPSLPPGEYPYTLRLAGKDRTLSGTLVIEPGSTPAQTTTPEPSTPETAQPPTATVDDTPQSPPTRTATVTPDPTTTVATNASAPSDDSEGSLLGGVLGYVTSVLPYTLGSMVFVILAYVVARAVVTRRGGSESAS</sequence>
<dbReference type="Gene3D" id="2.60.40.10">
    <property type="entry name" value="Immunoglobulins"/>
    <property type="match status" value="1"/>
</dbReference>
<keyword evidence="2" id="KW-0812">Transmembrane</keyword>
<protein>
    <recommendedName>
        <fullName evidence="5">CARDB protein</fullName>
    </recommendedName>
</protein>
<feature type="compositionally biased region" description="Low complexity" evidence="1">
    <location>
        <begin position="364"/>
        <end position="386"/>
    </location>
</feature>
<feature type="compositionally biased region" description="Low complexity" evidence="1">
    <location>
        <begin position="395"/>
        <end position="411"/>
    </location>
</feature>
<keyword evidence="2" id="KW-1133">Transmembrane helix</keyword>
<accession>A0A1H8FB98</accession>
<feature type="region of interest" description="Disordered" evidence="1">
    <location>
        <begin position="357"/>
        <end position="422"/>
    </location>
</feature>
<proteinExistence type="predicted"/>
<evidence type="ECO:0008006" key="5">
    <source>
        <dbReference type="Google" id="ProtNLM"/>
    </source>
</evidence>
<reference evidence="4" key="1">
    <citation type="submission" date="2016-10" db="EMBL/GenBank/DDBJ databases">
        <authorList>
            <person name="Varghese N."/>
            <person name="Submissions S."/>
        </authorList>
    </citation>
    <scope>NUCLEOTIDE SEQUENCE [LARGE SCALE GENOMIC DNA]</scope>
    <source>
        <strain evidence="4">IBRC-M 10043</strain>
    </source>
</reference>
<evidence type="ECO:0000256" key="2">
    <source>
        <dbReference type="SAM" id="Phobius"/>
    </source>
</evidence>